<gene>
    <name evidence="5" type="ORF">EOE48_16405</name>
</gene>
<reference evidence="5 6" key="1">
    <citation type="submission" date="2019-01" db="EMBL/GenBank/DDBJ databases">
        <authorList>
            <person name="Chen W.-M."/>
        </authorList>
    </citation>
    <scope>NUCLEOTIDE SEQUENCE [LARGE SCALE GENOMIC DNA]</scope>
    <source>
        <strain evidence="5 6">TER-1</strain>
    </source>
</reference>
<dbReference type="PANTHER" id="PTHR43877:SF2">
    <property type="entry name" value="AMINOALKYLPHOSPHONATE N-ACETYLTRANSFERASE-RELATED"/>
    <property type="match status" value="1"/>
</dbReference>
<proteinExistence type="predicted"/>
<dbReference type="AlphaFoldDB" id="A0A3S3U6G0"/>
<evidence type="ECO:0000259" key="4">
    <source>
        <dbReference type="PROSITE" id="PS51186"/>
    </source>
</evidence>
<dbReference type="Pfam" id="PF00583">
    <property type="entry name" value="Acetyltransf_1"/>
    <property type="match status" value="1"/>
</dbReference>
<keyword evidence="1 5" id="KW-0808">Transferase</keyword>
<organism evidence="5 6">
    <name type="scientific">Methylobacterium oryzihabitans</name>
    <dbReference type="NCBI Taxonomy" id="2499852"/>
    <lineage>
        <taxon>Bacteria</taxon>
        <taxon>Pseudomonadati</taxon>
        <taxon>Pseudomonadota</taxon>
        <taxon>Alphaproteobacteria</taxon>
        <taxon>Hyphomicrobiales</taxon>
        <taxon>Methylobacteriaceae</taxon>
        <taxon>Methylobacterium</taxon>
    </lineage>
</organism>
<sequence length="193" mass="20446">MAACRHARGPPRGRGADAQQRDPAVSGPPRVVPLISGDLGRVLALNNAHAVETSLLDEARLQALHRGAFRATGIGGGEAFLIALDQDADYASPNFLWFRERYPRFVYVDRVVTAPACRGLGLARALYRDLFAAAGAAGHGRVVCEVNSDPPNPVSAAFHAGLGFREVGAASVAPGGKVVRYLLRALPDDGDRR</sequence>
<keyword evidence="2" id="KW-0012">Acyltransferase</keyword>
<evidence type="ECO:0000256" key="3">
    <source>
        <dbReference type="SAM" id="MobiDB-lite"/>
    </source>
</evidence>
<dbReference type="OrthoDB" id="6182349at2"/>
<dbReference type="Proteomes" id="UP000286997">
    <property type="component" value="Unassembled WGS sequence"/>
</dbReference>
<evidence type="ECO:0000256" key="2">
    <source>
        <dbReference type="ARBA" id="ARBA00023315"/>
    </source>
</evidence>
<protein>
    <submittedName>
        <fullName evidence="5">GNAT family N-acetyltransferase</fullName>
    </submittedName>
</protein>
<dbReference type="PROSITE" id="PS51186">
    <property type="entry name" value="GNAT"/>
    <property type="match status" value="1"/>
</dbReference>
<feature type="region of interest" description="Disordered" evidence="3">
    <location>
        <begin position="1"/>
        <end position="29"/>
    </location>
</feature>
<dbReference type="PANTHER" id="PTHR43877">
    <property type="entry name" value="AMINOALKYLPHOSPHONATE N-ACETYLTRANSFERASE-RELATED-RELATED"/>
    <property type="match status" value="1"/>
</dbReference>
<dbReference type="InterPro" id="IPR016181">
    <property type="entry name" value="Acyl_CoA_acyltransferase"/>
</dbReference>
<dbReference type="EMBL" id="SACP01000015">
    <property type="protein sequence ID" value="RVU16653.1"/>
    <property type="molecule type" value="Genomic_DNA"/>
</dbReference>
<dbReference type="InterPro" id="IPR000182">
    <property type="entry name" value="GNAT_dom"/>
</dbReference>
<comment type="caution">
    <text evidence="5">The sequence shown here is derived from an EMBL/GenBank/DDBJ whole genome shotgun (WGS) entry which is preliminary data.</text>
</comment>
<feature type="domain" description="N-acetyltransferase" evidence="4">
    <location>
        <begin position="29"/>
        <end position="188"/>
    </location>
</feature>
<dbReference type="InterPro" id="IPR050832">
    <property type="entry name" value="Bact_Acetyltransf"/>
</dbReference>
<keyword evidence="6" id="KW-1185">Reference proteome</keyword>
<evidence type="ECO:0000256" key="1">
    <source>
        <dbReference type="ARBA" id="ARBA00022679"/>
    </source>
</evidence>
<dbReference type="GO" id="GO:0016747">
    <property type="term" value="F:acyltransferase activity, transferring groups other than amino-acyl groups"/>
    <property type="evidence" value="ECO:0007669"/>
    <property type="project" value="InterPro"/>
</dbReference>
<evidence type="ECO:0000313" key="6">
    <source>
        <dbReference type="Proteomes" id="UP000286997"/>
    </source>
</evidence>
<dbReference type="SUPFAM" id="SSF55729">
    <property type="entry name" value="Acyl-CoA N-acyltransferases (Nat)"/>
    <property type="match status" value="1"/>
</dbReference>
<accession>A0A3S3U6G0</accession>
<dbReference type="Gene3D" id="3.40.630.30">
    <property type="match status" value="1"/>
</dbReference>
<evidence type="ECO:0000313" key="5">
    <source>
        <dbReference type="EMBL" id="RVU16653.1"/>
    </source>
</evidence>
<feature type="compositionally biased region" description="Basic residues" evidence="3">
    <location>
        <begin position="1"/>
        <end position="11"/>
    </location>
</feature>
<name>A0A3S3U6G0_9HYPH</name>